<dbReference type="EMBL" id="UYRT01113981">
    <property type="protein sequence ID" value="VDN49457.1"/>
    <property type="molecule type" value="Genomic_DNA"/>
</dbReference>
<dbReference type="OrthoDB" id="20282at2759"/>
<accession>A0A183F0N4</accession>
<evidence type="ECO:0000256" key="1">
    <source>
        <dbReference type="SAM" id="Coils"/>
    </source>
</evidence>
<organism evidence="4">
    <name type="scientific">Gongylonema pulchrum</name>
    <dbReference type="NCBI Taxonomy" id="637853"/>
    <lineage>
        <taxon>Eukaryota</taxon>
        <taxon>Metazoa</taxon>
        <taxon>Ecdysozoa</taxon>
        <taxon>Nematoda</taxon>
        <taxon>Chromadorea</taxon>
        <taxon>Rhabditida</taxon>
        <taxon>Spirurina</taxon>
        <taxon>Spiruromorpha</taxon>
        <taxon>Spiruroidea</taxon>
        <taxon>Gongylonematidae</taxon>
        <taxon>Gongylonema</taxon>
    </lineage>
</organism>
<reference evidence="2 3" key="2">
    <citation type="submission" date="2018-11" db="EMBL/GenBank/DDBJ databases">
        <authorList>
            <consortium name="Pathogen Informatics"/>
        </authorList>
    </citation>
    <scope>NUCLEOTIDE SEQUENCE [LARGE SCALE GENOMIC DNA]</scope>
</reference>
<protein>
    <submittedName>
        <fullName evidence="4">P53 and DNA damage-regulated protein 1</fullName>
    </submittedName>
</protein>
<evidence type="ECO:0000313" key="3">
    <source>
        <dbReference type="Proteomes" id="UP000271098"/>
    </source>
</evidence>
<keyword evidence="3" id="KW-1185">Reference proteome</keyword>
<proteinExistence type="predicted"/>
<feature type="coiled-coil region" evidence="1">
    <location>
        <begin position="37"/>
        <end position="75"/>
    </location>
</feature>
<evidence type="ECO:0000313" key="4">
    <source>
        <dbReference type="WBParaSite" id="GPUH_0002680501-mRNA-1"/>
    </source>
</evidence>
<sequence>MFENMQFTNRCKNELKSKNWICFGSTTFINISKDKAVKMIEDDIKGTEERIESAREELKNRVDELRKMEHAKDLEELGFKLQSIV</sequence>
<dbReference type="WBParaSite" id="GPUH_0002680501-mRNA-1">
    <property type="protein sequence ID" value="GPUH_0002680501-mRNA-1"/>
    <property type="gene ID" value="GPUH_0002680501"/>
</dbReference>
<evidence type="ECO:0000313" key="2">
    <source>
        <dbReference type="EMBL" id="VDN49457.1"/>
    </source>
</evidence>
<name>A0A183F0N4_9BILA</name>
<reference evidence="4" key="1">
    <citation type="submission" date="2016-06" db="UniProtKB">
        <authorList>
            <consortium name="WormBaseParasite"/>
        </authorList>
    </citation>
    <scope>IDENTIFICATION</scope>
</reference>
<keyword evidence="1" id="KW-0175">Coiled coil</keyword>
<gene>
    <name evidence="2" type="ORF">GPUH_LOCUS26774</name>
</gene>
<dbReference type="Proteomes" id="UP000271098">
    <property type="component" value="Unassembled WGS sequence"/>
</dbReference>
<dbReference type="AlphaFoldDB" id="A0A183F0N4"/>